<accession>A0A5N5T641</accession>
<reference evidence="11 12" key="1">
    <citation type="journal article" date="2019" name="PLoS Biol.">
        <title>Sex chromosomes control vertical transmission of feminizing Wolbachia symbionts in an isopod.</title>
        <authorList>
            <person name="Becking T."/>
            <person name="Chebbi M.A."/>
            <person name="Giraud I."/>
            <person name="Moumen B."/>
            <person name="Laverre T."/>
            <person name="Caubet Y."/>
            <person name="Peccoud J."/>
            <person name="Gilbert C."/>
            <person name="Cordaux R."/>
        </authorList>
    </citation>
    <scope>NUCLEOTIDE SEQUENCE [LARGE SCALE GENOMIC DNA]</scope>
    <source>
        <strain evidence="11">ANa2</strain>
        <tissue evidence="11">Whole body excluding digestive tract and cuticle</tissue>
    </source>
</reference>
<evidence type="ECO:0000256" key="5">
    <source>
        <dbReference type="ARBA" id="ARBA00022701"/>
    </source>
</evidence>
<dbReference type="GO" id="GO:0051301">
    <property type="term" value="P:cell division"/>
    <property type="evidence" value="ECO:0007669"/>
    <property type="project" value="UniProtKB-KW"/>
</dbReference>
<evidence type="ECO:0000256" key="9">
    <source>
        <dbReference type="ARBA" id="ARBA00023306"/>
    </source>
</evidence>
<dbReference type="PANTHER" id="PTHR19378">
    <property type="entry name" value="GOLGIN- RELATED"/>
    <property type="match status" value="1"/>
</dbReference>
<evidence type="ECO:0000256" key="7">
    <source>
        <dbReference type="ARBA" id="ARBA00023054"/>
    </source>
</evidence>
<dbReference type="GO" id="GO:0005874">
    <property type="term" value="C:microtubule"/>
    <property type="evidence" value="ECO:0007669"/>
    <property type="project" value="UniProtKB-KW"/>
</dbReference>
<evidence type="ECO:0000256" key="2">
    <source>
        <dbReference type="ARBA" id="ARBA00009645"/>
    </source>
</evidence>
<dbReference type="EMBL" id="SEYY01009064">
    <property type="protein sequence ID" value="KAB7501922.1"/>
    <property type="molecule type" value="Genomic_DNA"/>
</dbReference>
<dbReference type="GO" id="GO:0031023">
    <property type="term" value="P:microtubule organizing center organization"/>
    <property type="evidence" value="ECO:0007669"/>
    <property type="project" value="TreeGrafter"/>
</dbReference>
<comment type="caution">
    <text evidence="11">The sequence shown here is derived from an EMBL/GenBank/DDBJ whole genome shotgun (WGS) entry which is preliminary data.</text>
</comment>
<keyword evidence="6" id="KW-0498">Mitosis</keyword>
<evidence type="ECO:0000256" key="4">
    <source>
        <dbReference type="ARBA" id="ARBA00022618"/>
    </source>
</evidence>
<proteinExistence type="inferred from homology"/>
<sequence>MDGNIFISNLKILNIPGVENLKPNDIDWVFLNSESSFPYYWNWFFSNVKEDDILSDEELEQYEKLLSSGSVLSKKHLKQIENCMENVSTEEDLPLISFMLDEGSREDLVMYENKLKWLNKKRDLLSMQKMEAEITLNNRRHCVDRLRHELESQTLRALHVCNDYSKGLEDISKHIQTNVIPFQSFKGIESFVDLDDDSQHCLMDSSQLDLQFIRGPKQSDYLRNVQDLNRINVSLEETELKTIECEVGTSLQNCRNERSGKISENALLSDFVLFISFTYQVKEQLASLKETYKALDQDLQFQKESLKELGSLVSKIEGFRVISGNYEMKLKRQEYLLSKQETVKEFLLGHLSRLDLMKIMYDVDKQKIDTILDILINVNKSLINQYEGTITRLDLLNQLKELYVQNGLVNEEEKTLQALLCYEDEATDPQGVCINFHAIFYAFILR</sequence>
<dbReference type="Pfam" id="PF14932">
    <property type="entry name" value="HAUS-augmin3"/>
    <property type="match status" value="1"/>
</dbReference>
<dbReference type="GO" id="GO:0051225">
    <property type="term" value="P:spindle assembly"/>
    <property type="evidence" value="ECO:0007669"/>
    <property type="project" value="InterPro"/>
</dbReference>
<keyword evidence="3" id="KW-0963">Cytoplasm</keyword>
<keyword evidence="4" id="KW-0132">Cell division</keyword>
<dbReference type="GO" id="GO:0005815">
    <property type="term" value="C:microtubule organizing center"/>
    <property type="evidence" value="ECO:0007669"/>
    <property type="project" value="TreeGrafter"/>
</dbReference>
<dbReference type="GO" id="GO:0072686">
    <property type="term" value="C:mitotic spindle"/>
    <property type="evidence" value="ECO:0007669"/>
    <property type="project" value="TreeGrafter"/>
</dbReference>
<protein>
    <recommendedName>
        <fullName evidence="10">HAUS augmin-like complex subunit 3 N-terminal domain-containing protein</fullName>
    </recommendedName>
</protein>
<keyword evidence="9" id="KW-0131">Cell cycle</keyword>
<evidence type="ECO:0000256" key="8">
    <source>
        <dbReference type="ARBA" id="ARBA00023212"/>
    </source>
</evidence>
<keyword evidence="5" id="KW-0493">Microtubule</keyword>
<feature type="domain" description="HAUS augmin-like complex subunit 3 N-terminal" evidence="10">
    <location>
        <begin position="28"/>
        <end position="153"/>
    </location>
</feature>
<evidence type="ECO:0000313" key="12">
    <source>
        <dbReference type="Proteomes" id="UP000326759"/>
    </source>
</evidence>
<dbReference type="Proteomes" id="UP000326759">
    <property type="component" value="Unassembled WGS sequence"/>
</dbReference>
<evidence type="ECO:0000313" key="11">
    <source>
        <dbReference type="EMBL" id="KAB7501922.1"/>
    </source>
</evidence>
<name>A0A5N5T641_9CRUS</name>
<dbReference type="InterPro" id="IPR026206">
    <property type="entry name" value="HAUS3"/>
</dbReference>
<evidence type="ECO:0000259" key="10">
    <source>
        <dbReference type="Pfam" id="PF14932"/>
    </source>
</evidence>
<dbReference type="InterPro" id="IPR032733">
    <property type="entry name" value="HAUS3_N"/>
</dbReference>
<comment type="subcellular location">
    <subcellularLocation>
        <location evidence="1">Cytoplasm</location>
        <location evidence="1">Cytoskeleton</location>
        <location evidence="1">Spindle</location>
    </subcellularLocation>
</comment>
<dbReference type="OrthoDB" id="2159690at2759"/>
<evidence type="ECO:0000256" key="6">
    <source>
        <dbReference type="ARBA" id="ARBA00022776"/>
    </source>
</evidence>
<dbReference type="GO" id="GO:0070652">
    <property type="term" value="C:HAUS complex"/>
    <property type="evidence" value="ECO:0007669"/>
    <property type="project" value="InterPro"/>
</dbReference>
<keyword evidence="8" id="KW-0206">Cytoskeleton</keyword>
<evidence type="ECO:0000256" key="3">
    <source>
        <dbReference type="ARBA" id="ARBA00022490"/>
    </source>
</evidence>
<gene>
    <name evidence="11" type="ORF">Anas_12928</name>
</gene>
<comment type="similarity">
    <text evidence="2">Belongs to the HAUS3 family.</text>
</comment>
<dbReference type="AlphaFoldDB" id="A0A5N5T641"/>
<keyword evidence="7" id="KW-0175">Coiled coil</keyword>
<evidence type="ECO:0000256" key="1">
    <source>
        <dbReference type="ARBA" id="ARBA00004186"/>
    </source>
</evidence>
<keyword evidence="12" id="KW-1185">Reference proteome</keyword>
<dbReference type="PANTHER" id="PTHR19378:SF0">
    <property type="entry name" value="HAUS AUGMIN-LIKE COMPLEX SUBUNIT 3"/>
    <property type="match status" value="1"/>
</dbReference>
<organism evidence="11 12">
    <name type="scientific">Armadillidium nasatum</name>
    <dbReference type="NCBI Taxonomy" id="96803"/>
    <lineage>
        <taxon>Eukaryota</taxon>
        <taxon>Metazoa</taxon>
        <taxon>Ecdysozoa</taxon>
        <taxon>Arthropoda</taxon>
        <taxon>Crustacea</taxon>
        <taxon>Multicrustacea</taxon>
        <taxon>Malacostraca</taxon>
        <taxon>Eumalacostraca</taxon>
        <taxon>Peracarida</taxon>
        <taxon>Isopoda</taxon>
        <taxon>Oniscidea</taxon>
        <taxon>Crinocheta</taxon>
        <taxon>Armadillidiidae</taxon>
        <taxon>Armadillidium</taxon>
    </lineage>
</organism>